<dbReference type="Pfam" id="PF20127">
    <property type="entry name" value="DUF6517"/>
    <property type="match status" value="1"/>
</dbReference>
<keyword evidence="3" id="KW-1185">Reference proteome</keyword>
<dbReference type="EMBL" id="AOIM01000010">
    <property type="protein sequence ID" value="ELY94610.1"/>
    <property type="molecule type" value="Genomic_DNA"/>
</dbReference>
<dbReference type="AlphaFoldDB" id="M0A784"/>
<evidence type="ECO:0000256" key="1">
    <source>
        <dbReference type="SAM" id="MobiDB-lite"/>
    </source>
</evidence>
<feature type="compositionally biased region" description="Polar residues" evidence="1">
    <location>
        <begin position="1"/>
        <end position="14"/>
    </location>
</feature>
<dbReference type="Proteomes" id="UP000011519">
    <property type="component" value="Unassembled WGS sequence"/>
</dbReference>
<feature type="compositionally biased region" description="Basic and acidic residues" evidence="1">
    <location>
        <begin position="15"/>
        <end position="38"/>
    </location>
</feature>
<accession>M0A784</accession>
<feature type="region of interest" description="Disordered" evidence="1">
    <location>
        <begin position="1"/>
        <end position="63"/>
    </location>
</feature>
<protein>
    <submittedName>
        <fullName evidence="2">Uncharacterized protein</fullName>
    </submittedName>
</protein>
<sequence>MVLVSNTVMMADSSPNRDSHSPSDGVTHDSPRAHDERAPPTQTESSAQTATHSSANLPSTSTSSRRSLLAAGATASLALTAGCLDFALGNGPLEFSAGRVAPHDDALGQTGYAEESVEEQALEESVDVGAGIEREIRAGFWQSTYVKDVELAPIGEEEAALFTALSMPAVEILGRSFNPLEDLGNHDLVERLLEEVDSEAGQIEDIEHKESFGLEILGDGRDVDTFVGQSTFDGEEIEIELTLTSFVNEDDLLVLLGTHPEMLAEESANIEELLESVEHPV</sequence>
<dbReference type="InterPro" id="IPR045396">
    <property type="entry name" value="DUF6517"/>
</dbReference>
<evidence type="ECO:0000313" key="2">
    <source>
        <dbReference type="EMBL" id="ELY94610.1"/>
    </source>
</evidence>
<organism evidence="2 3">
    <name type="scientific">Natrialba hulunbeirensis JCM 10989</name>
    <dbReference type="NCBI Taxonomy" id="1227493"/>
    <lineage>
        <taxon>Archaea</taxon>
        <taxon>Methanobacteriati</taxon>
        <taxon>Methanobacteriota</taxon>
        <taxon>Stenosarchaea group</taxon>
        <taxon>Halobacteria</taxon>
        <taxon>Halobacteriales</taxon>
        <taxon>Natrialbaceae</taxon>
        <taxon>Natrialba</taxon>
    </lineage>
</organism>
<name>M0A784_9EURY</name>
<dbReference type="PATRIC" id="fig|1227493.4.peg.509"/>
<reference evidence="2 3" key="1">
    <citation type="journal article" date="2014" name="PLoS Genet.">
        <title>Phylogenetically driven sequencing of extremely halophilic archaea reveals strategies for static and dynamic osmo-response.</title>
        <authorList>
            <person name="Becker E.A."/>
            <person name="Seitzer P.M."/>
            <person name="Tritt A."/>
            <person name="Larsen D."/>
            <person name="Krusor M."/>
            <person name="Yao A.I."/>
            <person name="Wu D."/>
            <person name="Madern D."/>
            <person name="Eisen J.A."/>
            <person name="Darling A.E."/>
            <person name="Facciotti M.T."/>
        </authorList>
    </citation>
    <scope>NUCLEOTIDE SEQUENCE [LARGE SCALE GENOMIC DNA]</scope>
    <source>
        <strain evidence="2 3">JCM 10989</strain>
    </source>
</reference>
<feature type="compositionally biased region" description="Polar residues" evidence="1">
    <location>
        <begin position="40"/>
        <end position="58"/>
    </location>
</feature>
<evidence type="ECO:0000313" key="3">
    <source>
        <dbReference type="Proteomes" id="UP000011519"/>
    </source>
</evidence>
<comment type="caution">
    <text evidence="2">The sequence shown here is derived from an EMBL/GenBank/DDBJ whole genome shotgun (WGS) entry which is preliminary data.</text>
</comment>
<proteinExistence type="predicted"/>
<dbReference type="OrthoDB" id="205286at2157"/>
<gene>
    <name evidence="2" type="ORF">C483_02725</name>
</gene>